<protein>
    <submittedName>
        <fullName evidence="2">Flagellar hook protein FlgE</fullName>
    </submittedName>
</protein>
<keyword evidence="2" id="KW-0969">Cilium</keyword>
<dbReference type="Proteomes" id="UP000275777">
    <property type="component" value="Chromosome"/>
</dbReference>
<evidence type="ECO:0000313" key="2">
    <source>
        <dbReference type="EMBL" id="VEB41982.1"/>
    </source>
</evidence>
<dbReference type="AlphaFoldDB" id="A0A447TAR2"/>
<accession>A0A447TAR2</accession>
<feature type="domain" description="Flagellar hook protein FlgE D2" evidence="1">
    <location>
        <begin position="9"/>
        <end position="81"/>
    </location>
</feature>
<name>A0A447TAR2_CHRVL</name>
<dbReference type="SUPFAM" id="SSF117143">
    <property type="entry name" value="Flagellar hook protein flgE"/>
    <property type="match status" value="1"/>
</dbReference>
<dbReference type="Gene3D" id="2.60.98.20">
    <property type="entry name" value="Flagellar hook protein FlgE"/>
    <property type="match status" value="1"/>
</dbReference>
<gene>
    <name evidence="2" type="ORF">NCTC9695_02424</name>
</gene>
<dbReference type="EMBL" id="LR134182">
    <property type="protein sequence ID" value="VEB41982.1"/>
    <property type="molecule type" value="Genomic_DNA"/>
</dbReference>
<evidence type="ECO:0000259" key="1">
    <source>
        <dbReference type="Pfam" id="PF07559"/>
    </source>
</evidence>
<organism evidence="2 3">
    <name type="scientific">Chromobacterium violaceum</name>
    <dbReference type="NCBI Taxonomy" id="536"/>
    <lineage>
        <taxon>Bacteria</taxon>
        <taxon>Pseudomonadati</taxon>
        <taxon>Pseudomonadota</taxon>
        <taxon>Betaproteobacteria</taxon>
        <taxon>Neisseriales</taxon>
        <taxon>Chromobacteriaceae</taxon>
        <taxon>Chromobacterium</taxon>
    </lineage>
</organism>
<dbReference type="Pfam" id="PF07559">
    <property type="entry name" value="FlgE_D2"/>
    <property type="match status" value="1"/>
</dbReference>
<dbReference type="InterPro" id="IPR037058">
    <property type="entry name" value="Falgellar_hook_FlgE_sf"/>
</dbReference>
<keyword evidence="2" id="KW-0282">Flagellum</keyword>
<dbReference type="InterPro" id="IPR011491">
    <property type="entry name" value="FlgE_D2"/>
</dbReference>
<dbReference type="InterPro" id="IPR037925">
    <property type="entry name" value="FlgE/F/G-like"/>
</dbReference>
<evidence type="ECO:0000313" key="3">
    <source>
        <dbReference type="Proteomes" id="UP000275777"/>
    </source>
</evidence>
<reference evidence="2 3" key="1">
    <citation type="submission" date="2018-12" db="EMBL/GenBank/DDBJ databases">
        <authorList>
            <consortium name="Pathogen Informatics"/>
        </authorList>
    </citation>
    <scope>NUCLEOTIDE SEQUENCE [LARGE SCALE GENOMIC DNA]</scope>
    <source>
        <strain evidence="2 3">NCTC9695</strain>
    </source>
</reference>
<keyword evidence="2" id="KW-0966">Cell projection</keyword>
<sequence length="94" mass="10247">MSAGWAVQTVPFDKGVSQSFNHSTVSPVYDSLGNKHNLTQYFCKSADSTITVHYQLDDKMLPATTDLKFDTAGKMTQPTAAVDLDLARPPAPTR</sequence>
<proteinExistence type="predicted"/>